<dbReference type="PANTHER" id="PTHR33312:SF35">
    <property type="entry name" value="TPRXL"/>
    <property type="match status" value="1"/>
</dbReference>
<dbReference type="Proteomes" id="UP000091857">
    <property type="component" value="Chromosome 15"/>
</dbReference>
<evidence type="ECO:0000256" key="1">
    <source>
        <dbReference type="SAM" id="MobiDB-lite"/>
    </source>
</evidence>
<dbReference type="PANTHER" id="PTHR33312">
    <property type="entry name" value="MEMBRANE-ASSOCIATED KINASE REGULATOR 4-RELATED"/>
    <property type="match status" value="1"/>
</dbReference>
<gene>
    <name evidence="2" type="ORF">MANES_15G088900v8</name>
</gene>
<protein>
    <submittedName>
        <fullName evidence="2">Uncharacterized protein</fullName>
    </submittedName>
</protein>
<dbReference type="EMBL" id="CM004401">
    <property type="protein sequence ID" value="OAY28714.1"/>
    <property type="molecule type" value="Genomic_DNA"/>
</dbReference>
<reference evidence="3" key="1">
    <citation type="journal article" date="2016" name="Nat. Biotechnol.">
        <title>Sequencing wild and cultivated cassava and related species reveals extensive interspecific hybridization and genetic diversity.</title>
        <authorList>
            <person name="Bredeson J.V."/>
            <person name="Lyons J.B."/>
            <person name="Prochnik S.E."/>
            <person name="Wu G.A."/>
            <person name="Ha C.M."/>
            <person name="Edsinger-Gonzales E."/>
            <person name="Grimwood J."/>
            <person name="Schmutz J."/>
            <person name="Rabbi I.Y."/>
            <person name="Egesi C."/>
            <person name="Nauluvula P."/>
            <person name="Lebot V."/>
            <person name="Ndunguru J."/>
            <person name="Mkamilo G."/>
            <person name="Bart R.S."/>
            <person name="Setter T.L."/>
            <person name="Gleadow R.M."/>
            <person name="Kulakow P."/>
            <person name="Ferguson M.E."/>
            <person name="Rounsley S."/>
            <person name="Rokhsar D.S."/>
        </authorList>
    </citation>
    <scope>NUCLEOTIDE SEQUENCE [LARGE SCALE GENOMIC DNA]</scope>
    <source>
        <strain evidence="3">cv. AM560-2</strain>
    </source>
</reference>
<evidence type="ECO:0000313" key="3">
    <source>
        <dbReference type="Proteomes" id="UP000091857"/>
    </source>
</evidence>
<accession>A0A2C9UEG0</accession>
<dbReference type="AlphaFoldDB" id="A0A2C9UEG0"/>
<dbReference type="InterPro" id="IPR039620">
    <property type="entry name" value="BKI1/MAKR1/3/4"/>
</dbReference>
<organism evidence="2 3">
    <name type="scientific">Manihot esculenta</name>
    <name type="common">Cassava</name>
    <name type="synonym">Jatropha manihot</name>
    <dbReference type="NCBI Taxonomy" id="3983"/>
    <lineage>
        <taxon>Eukaryota</taxon>
        <taxon>Viridiplantae</taxon>
        <taxon>Streptophyta</taxon>
        <taxon>Embryophyta</taxon>
        <taxon>Tracheophyta</taxon>
        <taxon>Spermatophyta</taxon>
        <taxon>Magnoliopsida</taxon>
        <taxon>eudicotyledons</taxon>
        <taxon>Gunneridae</taxon>
        <taxon>Pentapetalae</taxon>
        <taxon>rosids</taxon>
        <taxon>fabids</taxon>
        <taxon>Malpighiales</taxon>
        <taxon>Euphorbiaceae</taxon>
        <taxon>Crotonoideae</taxon>
        <taxon>Manihoteae</taxon>
        <taxon>Manihot</taxon>
    </lineage>
</organism>
<sequence>MEHHHQKTTSRDIFSDQDSDFQFEFGCFTPDSPSTDPFKASPADHLFYNGRLLPHSFPVQTPTTTTLLVDSISRASSRNSSVSSKGSLVSSRSNSVNSSRSSVSSSSRTSWSSDYSQRRLLYHSTKLASRTPMASKVVMAQFYGSSQRWQHIVSVPPAMKREDSRRKNVGVAVVNPGLMNKKDSDHQKEKKGKSLGICRKIFRSFLVACRECHAIEPSREEDILQGNVKLQ</sequence>
<dbReference type="GO" id="GO:0019210">
    <property type="term" value="F:kinase inhibitor activity"/>
    <property type="evidence" value="ECO:0007669"/>
    <property type="project" value="InterPro"/>
</dbReference>
<comment type="caution">
    <text evidence="2">The sequence shown here is derived from an EMBL/GenBank/DDBJ whole genome shotgun (WGS) entry which is preliminary data.</text>
</comment>
<feature type="region of interest" description="Disordered" evidence="1">
    <location>
        <begin position="75"/>
        <end position="110"/>
    </location>
</feature>
<proteinExistence type="predicted"/>
<dbReference type="GO" id="GO:0005886">
    <property type="term" value="C:plasma membrane"/>
    <property type="evidence" value="ECO:0007669"/>
    <property type="project" value="InterPro"/>
</dbReference>
<dbReference type="Gramene" id="Manes.15G088900.1.v8.1">
    <property type="protein sequence ID" value="Manes.15G088900.1.v8.1.CDS.1"/>
    <property type="gene ID" value="Manes.15G088900.v8.1"/>
</dbReference>
<evidence type="ECO:0000313" key="2">
    <source>
        <dbReference type="EMBL" id="OAY28714.1"/>
    </source>
</evidence>
<keyword evidence="3" id="KW-1185">Reference proteome</keyword>
<name>A0A2C9UEG0_MANES</name>
<dbReference type="OrthoDB" id="1917218at2759"/>